<dbReference type="AlphaFoldDB" id="A0A5S6Q7L7"/>
<feature type="compositionally biased region" description="Polar residues" evidence="1">
    <location>
        <begin position="24"/>
        <end position="33"/>
    </location>
</feature>
<dbReference type="Pfam" id="PF03564">
    <property type="entry name" value="DUF1759"/>
    <property type="match status" value="1"/>
</dbReference>
<dbReference type="STRING" id="70415.A0A5S6Q7L7"/>
<reference evidence="3" key="1">
    <citation type="submission" date="2019-12" db="UniProtKB">
        <authorList>
            <consortium name="WormBaseParasite"/>
        </authorList>
    </citation>
    <scope>IDENTIFICATION</scope>
</reference>
<feature type="region of interest" description="Disordered" evidence="1">
    <location>
        <begin position="19"/>
        <end position="39"/>
    </location>
</feature>
<dbReference type="InterPro" id="IPR005312">
    <property type="entry name" value="DUF1759"/>
</dbReference>
<accession>A0A5S6Q7L7</accession>
<dbReference type="Proteomes" id="UP000046395">
    <property type="component" value="Unassembled WGS sequence"/>
</dbReference>
<dbReference type="WBParaSite" id="TMUE_1000003178.1">
    <property type="protein sequence ID" value="TMUE_1000003178.1"/>
    <property type="gene ID" value="WBGene00298633"/>
</dbReference>
<name>A0A5S6Q7L7_TRIMR</name>
<protein>
    <submittedName>
        <fullName evidence="3">Uncharacterized protein</fullName>
    </submittedName>
</protein>
<sequence length="252" mass="28542">MDFELAVVETKGRIDECDEKRSHVSSTVEQQQPKAVGPGPHLSKWNLPVFSGSVLEFVVFWDQFDSGVYSRRELSDVTKFIYLRSALRGAALEAVAGLSITSANYAIDVDLLKNRFGRPNVIVQYRIVSLLEMSSCTHASAQRLRQLHDNLNWNVQALCTMGKDSASQLTATDVLLCIFKMKLPHIIRKKWETQLLINGEVNLDIHFHFLQTHVEVEQSVTGVTLSDAWKTVNFTRHRKLIPTERLSTTSML</sequence>
<evidence type="ECO:0000313" key="2">
    <source>
        <dbReference type="Proteomes" id="UP000046395"/>
    </source>
</evidence>
<keyword evidence="2" id="KW-1185">Reference proteome</keyword>
<evidence type="ECO:0000256" key="1">
    <source>
        <dbReference type="SAM" id="MobiDB-lite"/>
    </source>
</evidence>
<dbReference type="PANTHER" id="PTHR22954">
    <property type="entry name" value="RETROVIRAL PROTEASE-RELATED"/>
    <property type="match status" value="1"/>
</dbReference>
<proteinExistence type="predicted"/>
<evidence type="ECO:0000313" key="3">
    <source>
        <dbReference type="WBParaSite" id="TMUE_1000003178.1"/>
    </source>
</evidence>
<organism evidence="2 3">
    <name type="scientific">Trichuris muris</name>
    <name type="common">Mouse whipworm</name>
    <dbReference type="NCBI Taxonomy" id="70415"/>
    <lineage>
        <taxon>Eukaryota</taxon>
        <taxon>Metazoa</taxon>
        <taxon>Ecdysozoa</taxon>
        <taxon>Nematoda</taxon>
        <taxon>Enoplea</taxon>
        <taxon>Dorylaimia</taxon>
        <taxon>Trichinellida</taxon>
        <taxon>Trichuridae</taxon>
        <taxon>Trichuris</taxon>
    </lineage>
</organism>
<dbReference type="PANTHER" id="PTHR22954:SF3">
    <property type="entry name" value="PROTEIN CBG08539"/>
    <property type="match status" value="1"/>
</dbReference>